<dbReference type="OrthoDB" id="6125419at2759"/>
<dbReference type="Proteomes" id="UP000507245">
    <property type="component" value="Unassembled WGS sequence"/>
</dbReference>
<reference evidence="2" key="1">
    <citation type="journal article" date="2020" name="Genome Biol.">
        <title>Gamete binning: chromosome-level and haplotype-resolved genome assembly enabled by high-throughput single-cell sequencing of gamete genomes.</title>
        <authorList>
            <person name="Campoy J.A."/>
            <person name="Sun H."/>
            <person name="Goel M."/>
            <person name="Jiao W.-B."/>
            <person name="Folz-Donahue K."/>
            <person name="Wang N."/>
            <person name="Rubio M."/>
            <person name="Liu C."/>
            <person name="Kukat C."/>
            <person name="Ruiz D."/>
            <person name="Huettel B."/>
            <person name="Schneeberger K."/>
        </authorList>
    </citation>
    <scope>NUCLEOTIDE SEQUENCE [LARGE SCALE GENOMIC DNA]</scope>
    <source>
        <strain evidence="2">cv. Rojo Pasion</strain>
    </source>
</reference>
<evidence type="ECO:0000313" key="2">
    <source>
        <dbReference type="Proteomes" id="UP000507245"/>
    </source>
</evidence>
<accession>A0A6J5WV25</accession>
<dbReference type="EMBL" id="CAEKKB010000003">
    <property type="protein sequence ID" value="CAB4305646.1"/>
    <property type="molecule type" value="Genomic_DNA"/>
</dbReference>
<keyword evidence="2" id="KW-1185">Reference proteome</keyword>
<dbReference type="InterPro" id="IPR045163">
    <property type="entry name" value="Focadhesin/RST1"/>
</dbReference>
<organism evidence="1 2">
    <name type="scientific">Prunus armeniaca</name>
    <name type="common">Apricot</name>
    <name type="synonym">Armeniaca vulgaris</name>
    <dbReference type="NCBI Taxonomy" id="36596"/>
    <lineage>
        <taxon>Eukaryota</taxon>
        <taxon>Viridiplantae</taxon>
        <taxon>Streptophyta</taxon>
        <taxon>Embryophyta</taxon>
        <taxon>Tracheophyta</taxon>
        <taxon>Spermatophyta</taxon>
        <taxon>Magnoliopsida</taxon>
        <taxon>eudicotyledons</taxon>
        <taxon>Gunneridae</taxon>
        <taxon>Pentapetalae</taxon>
        <taxon>rosids</taxon>
        <taxon>fabids</taxon>
        <taxon>Rosales</taxon>
        <taxon>Rosaceae</taxon>
        <taxon>Amygdaloideae</taxon>
        <taxon>Amygdaleae</taxon>
        <taxon>Prunus</taxon>
    </lineage>
</organism>
<evidence type="ECO:0000313" key="1">
    <source>
        <dbReference type="EMBL" id="CAB4305646.1"/>
    </source>
</evidence>
<name>A0A6J5WV25_PRUAR</name>
<dbReference type="PANTHER" id="PTHR16212:SF4">
    <property type="entry name" value="FOCADHESIN"/>
    <property type="match status" value="1"/>
</dbReference>
<dbReference type="GO" id="GO:0060147">
    <property type="term" value="P:regulation of post-transcriptional gene silencing"/>
    <property type="evidence" value="ECO:0007669"/>
    <property type="project" value="InterPro"/>
</dbReference>
<gene>
    <name evidence="1" type="ORF">ORAREDHAP_LOCUS23682</name>
</gene>
<dbReference type="PANTHER" id="PTHR16212">
    <property type="entry name" value="FOCADHESIN FAMILY MEMBER"/>
    <property type="match status" value="1"/>
</dbReference>
<sequence length="275" mass="30483">MEVLFSLMPAMQLPAIGGVGQLRTVEEWSEAVRCFRKARKSWLLDFLQVSQEDLQQRDGQLIEVLKKVQTKAKLVRIGSIPLTELGRLKAWILNTESNGLLDATVLNRIGVAVTGMWDALVDVVAALQHADGSVKRQWLVDAVEISCVSSHPSTALQFLGLLSGSWSKYMPILILDQLTVLSDLPVTLSSLLSDSSWGGVAEFVVPSLFASTERIYNWAIHIARCEDMPPDMEPIDKSENSMAVFLLRVMHCTCVSLKDYLSLEKQLKLANMVVA</sequence>
<dbReference type="AlphaFoldDB" id="A0A6J5WV25"/>
<protein>
    <submittedName>
        <fullName evidence="1">Uncharacterized protein</fullName>
    </submittedName>
</protein>
<proteinExistence type="predicted"/>